<dbReference type="Pfam" id="PF01352">
    <property type="entry name" value="KRAB"/>
    <property type="match status" value="1"/>
</dbReference>
<evidence type="ECO:0000259" key="8">
    <source>
        <dbReference type="PROSITE" id="PS50805"/>
    </source>
</evidence>
<dbReference type="PROSITE" id="PS50157">
    <property type="entry name" value="ZINC_FINGER_C2H2_2"/>
    <property type="match status" value="2"/>
</dbReference>
<sequence length="146" mass="16268">MEPCVLLEPRQRALYHRVMQESCKTLLALEFSAAKPDLLSYLDCEEEVTALDLHVSWDTPAAEHRAGAGQEEPAEEKPNTDKEQAQLSVSQGETHAANIGSECGEIFSHKSAQVKHRKMHSGDRPDCGRGFTQRPELSVHRRVHVG</sequence>
<dbReference type="AlphaFoldDB" id="A0A7L1EKW4"/>
<evidence type="ECO:0000259" key="7">
    <source>
        <dbReference type="PROSITE" id="PS50157"/>
    </source>
</evidence>
<feature type="domain" description="C2H2-type" evidence="7">
    <location>
        <begin position="95"/>
        <end position="125"/>
    </location>
</feature>
<dbReference type="Proteomes" id="UP000565754">
    <property type="component" value="Unassembled WGS sequence"/>
</dbReference>
<feature type="non-terminal residue" evidence="9">
    <location>
        <position position="1"/>
    </location>
</feature>
<dbReference type="InterPro" id="IPR036051">
    <property type="entry name" value="KRAB_dom_sf"/>
</dbReference>
<proteinExistence type="predicted"/>
<reference evidence="9 10" key="1">
    <citation type="submission" date="2019-09" db="EMBL/GenBank/DDBJ databases">
        <title>Bird 10,000 Genomes (B10K) Project - Family phase.</title>
        <authorList>
            <person name="Zhang G."/>
        </authorList>
    </citation>
    <scope>NUCLEOTIDE SEQUENCE [LARGE SCALE GENOMIC DNA]</scope>
    <source>
        <strain evidence="9">B10K-DU-001-74</strain>
        <tissue evidence="9">Muscle</tissue>
    </source>
</reference>
<feature type="domain" description="C2H2-type" evidence="7">
    <location>
        <begin position="126"/>
        <end position="146"/>
    </location>
</feature>
<dbReference type="EMBL" id="VXBF01012515">
    <property type="protein sequence ID" value="NXM89315.1"/>
    <property type="molecule type" value="Genomic_DNA"/>
</dbReference>
<protein>
    <submittedName>
        <fullName evidence="9">ZN557 protein</fullName>
    </submittedName>
</protein>
<keyword evidence="4" id="KW-0862">Zinc</keyword>
<keyword evidence="10" id="KW-1185">Reference proteome</keyword>
<accession>A0A7L1EKW4</accession>
<comment type="caution">
    <text evidence="9">The sequence shown here is derived from an EMBL/GenBank/DDBJ whole genome shotgun (WGS) entry which is preliminary data.</text>
</comment>
<dbReference type="InterPro" id="IPR001909">
    <property type="entry name" value="KRAB"/>
</dbReference>
<evidence type="ECO:0000256" key="1">
    <source>
        <dbReference type="ARBA" id="ARBA00022723"/>
    </source>
</evidence>
<dbReference type="Gene3D" id="6.10.140.140">
    <property type="match status" value="1"/>
</dbReference>
<feature type="compositionally biased region" description="Basic and acidic residues" evidence="6">
    <location>
        <begin position="75"/>
        <end position="84"/>
    </location>
</feature>
<evidence type="ECO:0000256" key="3">
    <source>
        <dbReference type="ARBA" id="ARBA00022771"/>
    </source>
</evidence>
<feature type="non-terminal residue" evidence="9">
    <location>
        <position position="146"/>
    </location>
</feature>
<evidence type="ECO:0000256" key="5">
    <source>
        <dbReference type="PROSITE-ProRule" id="PRU00042"/>
    </source>
</evidence>
<dbReference type="InterPro" id="IPR013087">
    <property type="entry name" value="Znf_C2H2_type"/>
</dbReference>
<evidence type="ECO:0000313" key="9">
    <source>
        <dbReference type="EMBL" id="NXM89315.1"/>
    </source>
</evidence>
<dbReference type="SUPFAM" id="SSF57667">
    <property type="entry name" value="beta-beta-alpha zinc fingers"/>
    <property type="match status" value="1"/>
</dbReference>
<evidence type="ECO:0000256" key="4">
    <source>
        <dbReference type="ARBA" id="ARBA00022833"/>
    </source>
</evidence>
<evidence type="ECO:0000256" key="2">
    <source>
        <dbReference type="ARBA" id="ARBA00022737"/>
    </source>
</evidence>
<keyword evidence="2" id="KW-0677">Repeat</keyword>
<dbReference type="Pfam" id="PF00096">
    <property type="entry name" value="zf-C2H2"/>
    <property type="match status" value="1"/>
</dbReference>
<name>A0A7L1EKW4_OENON</name>
<feature type="region of interest" description="Disordered" evidence="6">
    <location>
        <begin position="57"/>
        <end position="95"/>
    </location>
</feature>
<dbReference type="PROSITE" id="PS50805">
    <property type="entry name" value="KRAB"/>
    <property type="match status" value="1"/>
</dbReference>
<feature type="domain" description="KRAB" evidence="8">
    <location>
        <begin position="1"/>
        <end position="61"/>
    </location>
</feature>
<gene>
    <name evidence="9" type="primary">Znf557</name>
    <name evidence="9" type="ORF">OENOEN_R15575</name>
</gene>
<keyword evidence="1" id="KW-0479">Metal-binding</keyword>
<organism evidence="9 10">
    <name type="scientific">Oenanthe oenanthe</name>
    <name type="common">Northern wheatear</name>
    <dbReference type="NCBI Taxonomy" id="279966"/>
    <lineage>
        <taxon>Eukaryota</taxon>
        <taxon>Metazoa</taxon>
        <taxon>Chordata</taxon>
        <taxon>Craniata</taxon>
        <taxon>Vertebrata</taxon>
        <taxon>Euteleostomi</taxon>
        <taxon>Archelosauria</taxon>
        <taxon>Archosauria</taxon>
        <taxon>Dinosauria</taxon>
        <taxon>Saurischia</taxon>
        <taxon>Theropoda</taxon>
        <taxon>Coelurosauria</taxon>
        <taxon>Aves</taxon>
        <taxon>Neognathae</taxon>
        <taxon>Neoaves</taxon>
        <taxon>Telluraves</taxon>
        <taxon>Australaves</taxon>
        <taxon>Passeriformes</taxon>
        <taxon>Muscicapidae</taxon>
        <taxon>Oenanthe</taxon>
    </lineage>
</organism>
<dbReference type="Gene3D" id="3.30.160.60">
    <property type="entry name" value="Classic Zinc Finger"/>
    <property type="match status" value="1"/>
</dbReference>
<dbReference type="SUPFAM" id="SSF109640">
    <property type="entry name" value="KRAB domain (Kruppel-associated box)"/>
    <property type="match status" value="1"/>
</dbReference>
<dbReference type="GO" id="GO:0008270">
    <property type="term" value="F:zinc ion binding"/>
    <property type="evidence" value="ECO:0007669"/>
    <property type="project" value="UniProtKB-KW"/>
</dbReference>
<dbReference type="InterPro" id="IPR036236">
    <property type="entry name" value="Znf_C2H2_sf"/>
</dbReference>
<dbReference type="GO" id="GO:0006355">
    <property type="term" value="P:regulation of DNA-templated transcription"/>
    <property type="evidence" value="ECO:0007669"/>
    <property type="project" value="InterPro"/>
</dbReference>
<feature type="region of interest" description="Disordered" evidence="6">
    <location>
        <begin position="116"/>
        <end position="146"/>
    </location>
</feature>
<evidence type="ECO:0000313" key="10">
    <source>
        <dbReference type="Proteomes" id="UP000565754"/>
    </source>
</evidence>
<evidence type="ECO:0000256" key="6">
    <source>
        <dbReference type="SAM" id="MobiDB-lite"/>
    </source>
</evidence>
<keyword evidence="3 5" id="KW-0863">Zinc-finger</keyword>